<accession>A0A8I6RCX1</accession>
<dbReference type="RefSeq" id="XP_014240870.1">
    <property type="nucleotide sequence ID" value="XM_014385384.2"/>
</dbReference>
<dbReference type="KEGG" id="clec:106661767"/>
<evidence type="ECO:0000313" key="1">
    <source>
        <dbReference type="EnsemblMetazoa" id="XP_014240870.1"/>
    </source>
</evidence>
<dbReference type="AlphaFoldDB" id="A0A8I6RCX1"/>
<dbReference type="EnsemblMetazoa" id="XM_014385384.2">
    <property type="protein sequence ID" value="XP_014240870.1"/>
    <property type="gene ID" value="LOC106661767"/>
</dbReference>
<evidence type="ECO:0000313" key="2">
    <source>
        <dbReference type="Proteomes" id="UP000494040"/>
    </source>
</evidence>
<protein>
    <submittedName>
        <fullName evidence="1">Uncharacterized protein</fullName>
    </submittedName>
</protein>
<keyword evidence="2" id="KW-1185">Reference proteome</keyword>
<dbReference type="Proteomes" id="UP000494040">
    <property type="component" value="Unassembled WGS sequence"/>
</dbReference>
<name>A0A8I6RCX1_CIMLE</name>
<reference evidence="1" key="1">
    <citation type="submission" date="2022-01" db="UniProtKB">
        <authorList>
            <consortium name="EnsemblMetazoa"/>
        </authorList>
    </citation>
    <scope>IDENTIFICATION</scope>
</reference>
<organism evidence="1 2">
    <name type="scientific">Cimex lectularius</name>
    <name type="common">Bed bug</name>
    <name type="synonym">Acanthia lectularia</name>
    <dbReference type="NCBI Taxonomy" id="79782"/>
    <lineage>
        <taxon>Eukaryota</taxon>
        <taxon>Metazoa</taxon>
        <taxon>Ecdysozoa</taxon>
        <taxon>Arthropoda</taxon>
        <taxon>Hexapoda</taxon>
        <taxon>Insecta</taxon>
        <taxon>Pterygota</taxon>
        <taxon>Neoptera</taxon>
        <taxon>Paraneoptera</taxon>
        <taxon>Hemiptera</taxon>
        <taxon>Heteroptera</taxon>
        <taxon>Panheteroptera</taxon>
        <taxon>Cimicomorpha</taxon>
        <taxon>Cimicidae</taxon>
        <taxon>Cimex</taxon>
    </lineage>
</organism>
<dbReference type="GeneID" id="106661767"/>
<dbReference type="OrthoDB" id="7693269at2759"/>
<proteinExistence type="predicted"/>
<sequence>MDLNIDKKMNYRELQAIAKKLQLPGNLKHHLLLEIIQARKEGNEDLVAKILSEQKLERAKRRSEKLEGKDAGYKHLNIFQEKKNSLGRMKRSYHKMDSQEQINKMKNHSVQDSYLRSLLALPHKSLRELMIKTQQESVLRSQQMRDTGFSRDNYQQLGANSSHCSTNQLIGTEPFNNPIVINEFSPKSRYENKASVSDGNMRNEIIGYKQSEFPRIQDTRPFQTRPELNEHIAPGYQFRATPNHNMGQNNMLPKLNIFPQVGQSEYSYVPPSNQIDYLPMQHCQDGSFMNCDYWKRIPERGNFQTAPTPNTNYLIEQPIVCSPNSDTLSATETELEQMVCYNQNEVQPDFRNCTQLYYPPVYNYVVNGNQQGNNLQTQDNQIVFESEVQDYSFALQPIQQTTDPLYSPAVEGPSDNKDVIIEQLYEGLVSEEKELELAQEIEITTDKNDNKTTEELIFINCFK</sequence>